<feature type="domain" description="F-box" evidence="3">
    <location>
        <begin position="50"/>
        <end position="99"/>
    </location>
</feature>
<evidence type="ECO:0000313" key="4">
    <source>
        <dbReference type="EMBL" id="AVK75581.1"/>
    </source>
</evidence>
<dbReference type="InterPro" id="IPR036047">
    <property type="entry name" value="F-box-like_dom_sf"/>
</dbReference>
<dbReference type="GeneID" id="36843561"/>
<evidence type="ECO:0000256" key="2">
    <source>
        <dbReference type="SAM" id="MobiDB-lite"/>
    </source>
</evidence>
<dbReference type="PANTHER" id="PTHR23084">
    <property type="entry name" value="PHOSPHATIDYLINOSITOL-4-PHOSPHATE 5-KINASE RELATED"/>
    <property type="match status" value="1"/>
</dbReference>
<dbReference type="SUPFAM" id="SSF81383">
    <property type="entry name" value="F-box domain"/>
    <property type="match status" value="1"/>
</dbReference>
<evidence type="ECO:0000256" key="1">
    <source>
        <dbReference type="ARBA" id="ARBA00022737"/>
    </source>
</evidence>
<sequence>MLPSLPCKRKREHEKEAMTDGRNSENNKRKRQTETRCRAMGAQQPASDGGRILDTLPDEVIVDVIAALGDADVAALLSWSTTCRRYRELAMDPALWRRLYRTRFGAPLHERFVDEGKDWLWLYRARACVVRGEATGSAVGTCTVTGRHGGVFSGDLLDGKPHGYGLCLRDALSGNNPPASVGAIVARREGHWRNGLMHGYGMHVCADGVTYRGDWVDDMYHGRGVRTHPDGRIVYRGEWERNRACGYGVCDYGDGRRYEGQWAKGVPEGYGSLTYGNVDDGDDDAGLGHAIATYRGMFRAGAYNGYGVAVRRCGTRIEGQWSDGFAHGHCIYEDARGWSLRGAFENGVQEGYAVRVDPDGSVGRGQFHDGVPHGRCALFHPDGTTYDGLFHNGVPQDDGEDMDDAEDGDIATL</sequence>
<dbReference type="Proteomes" id="UP000248852">
    <property type="component" value="Segment"/>
</dbReference>
<dbReference type="SUPFAM" id="SSF82185">
    <property type="entry name" value="Histone H3 K4-specific methyltransferase SET7/9 N-terminal domain"/>
    <property type="match status" value="2"/>
</dbReference>
<dbReference type="SMART" id="SM00698">
    <property type="entry name" value="MORN"/>
    <property type="match status" value="7"/>
</dbReference>
<dbReference type="Pfam" id="PF12937">
    <property type="entry name" value="F-box-like"/>
    <property type="match status" value="1"/>
</dbReference>
<dbReference type="Pfam" id="PF02493">
    <property type="entry name" value="MORN"/>
    <property type="match status" value="9"/>
</dbReference>
<name>A0A2U7UAV0_9VIRU</name>
<feature type="compositionally biased region" description="Acidic residues" evidence="2">
    <location>
        <begin position="397"/>
        <end position="413"/>
    </location>
</feature>
<gene>
    <name evidence="4" type="ORF">pqer_cds_1159</name>
</gene>
<dbReference type="Gene3D" id="2.20.110.10">
    <property type="entry name" value="Histone H3 K4-specific methyltransferase SET7/9 N-terminal domain"/>
    <property type="match status" value="2"/>
</dbReference>
<feature type="region of interest" description="Disordered" evidence="2">
    <location>
        <begin position="1"/>
        <end position="49"/>
    </location>
</feature>
<dbReference type="InterPro" id="IPR001810">
    <property type="entry name" value="F-box_dom"/>
</dbReference>
<dbReference type="KEGG" id="vg:36843561"/>
<feature type="region of interest" description="Disordered" evidence="2">
    <location>
        <begin position="391"/>
        <end position="413"/>
    </location>
</feature>
<keyword evidence="1" id="KW-0677">Repeat</keyword>
<dbReference type="Gene3D" id="1.20.1280.50">
    <property type="match status" value="1"/>
</dbReference>
<evidence type="ECO:0000259" key="3">
    <source>
        <dbReference type="PROSITE" id="PS50181"/>
    </source>
</evidence>
<dbReference type="RefSeq" id="YP_009483850.1">
    <property type="nucleotide sequence ID" value="NC_037667.1"/>
</dbReference>
<dbReference type="EMBL" id="MG011689">
    <property type="protein sequence ID" value="AVK75581.1"/>
    <property type="molecule type" value="Genomic_DNA"/>
</dbReference>
<dbReference type="PROSITE" id="PS50181">
    <property type="entry name" value="FBOX"/>
    <property type="match status" value="1"/>
</dbReference>
<reference evidence="4" key="1">
    <citation type="journal article" date="2018" name="Nat. Commun.">
        <title>Diversity and evolution of the emerging Pandoraviridae family.</title>
        <authorList>
            <person name="Legendre M."/>
            <person name="Fabre E."/>
            <person name="Poirot O."/>
            <person name="Jeudy S."/>
            <person name="Lartigue A."/>
            <person name="Alempic J.M."/>
            <person name="Beucher L."/>
            <person name="Philippe N."/>
            <person name="Bertaux L."/>
            <person name="Christo-Foroux E."/>
            <person name="Labadie K."/>
            <person name="Coute Y."/>
            <person name="Abergel C."/>
            <person name="Claverie J.M."/>
        </authorList>
    </citation>
    <scope>NUCLEOTIDE SEQUENCE [LARGE SCALE GENOMIC DNA]</scope>
    <source>
        <strain evidence="4">Quercus</strain>
    </source>
</reference>
<feature type="compositionally biased region" description="Basic and acidic residues" evidence="2">
    <location>
        <begin position="13"/>
        <end position="37"/>
    </location>
</feature>
<organism evidence="4">
    <name type="scientific">Pandoravirus quercus</name>
    <dbReference type="NCBI Taxonomy" id="2107709"/>
    <lineage>
        <taxon>Viruses</taxon>
        <taxon>Pandoravirus</taxon>
    </lineage>
</organism>
<accession>A0A2U7UAV0</accession>
<proteinExistence type="predicted"/>
<protein>
    <submittedName>
        <fullName evidence="4">F-box domain containing protein</fullName>
    </submittedName>
</protein>
<dbReference type="PANTHER" id="PTHR23084:SF263">
    <property type="entry name" value="MORN REPEAT-CONTAINING PROTEIN 1"/>
    <property type="match status" value="1"/>
</dbReference>
<dbReference type="InterPro" id="IPR003409">
    <property type="entry name" value="MORN"/>
</dbReference>